<dbReference type="EMBL" id="DVHH01000102">
    <property type="protein sequence ID" value="HIR54753.1"/>
    <property type="molecule type" value="Genomic_DNA"/>
</dbReference>
<dbReference type="Gene3D" id="3.30.70.100">
    <property type="match status" value="1"/>
</dbReference>
<dbReference type="Proteomes" id="UP000824238">
    <property type="component" value="Unassembled WGS sequence"/>
</dbReference>
<accession>A0A9D1DKY3</accession>
<evidence type="ECO:0000313" key="1">
    <source>
        <dbReference type="EMBL" id="HIR54753.1"/>
    </source>
</evidence>
<dbReference type="AlphaFoldDB" id="A0A9D1DKY3"/>
<sequence>MERFCWKGHVNPGKLEEYAAKHNAMCRQMEELMRAAGMRNYSIWANGEDTIGYYEYLGPERKAEVYEQHRDILDAWNKNMEGLSGMDLDEDGKPKVWKMIWLME</sequence>
<name>A0A9D1DKY3_9FIRM</name>
<dbReference type="EC" id="5.1.3.32" evidence="1"/>
<keyword evidence="1" id="KW-0413">Isomerase</keyword>
<dbReference type="SUPFAM" id="SSF54909">
    <property type="entry name" value="Dimeric alpha+beta barrel"/>
    <property type="match status" value="1"/>
</dbReference>
<organism evidence="1 2">
    <name type="scientific">Candidatus Scatomorpha intestinigallinarum</name>
    <dbReference type="NCBI Taxonomy" id="2840923"/>
    <lineage>
        <taxon>Bacteria</taxon>
        <taxon>Bacillati</taxon>
        <taxon>Bacillota</taxon>
        <taxon>Clostridia</taxon>
        <taxon>Eubacteriales</taxon>
        <taxon>Candidatus Scatomorpha</taxon>
    </lineage>
</organism>
<proteinExistence type="predicted"/>
<evidence type="ECO:0000313" key="2">
    <source>
        <dbReference type="Proteomes" id="UP000824238"/>
    </source>
</evidence>
<gene>
    <name evidence="1" type="ORF">IAD36_04010</name>
</gene>
<dbReference type="Pfam" id="PF05336">
    <property type="entry name" value="rhaM"/>
    <property type="match status" value="1"/>
</dbReference>
<protein>
    <submittedName>
        <fullName evidence="1">L-rhamnose mutarotase</fullName>
        <ecNumber evidence="1">5.1.3.32</ecNumber>
    </submittedName>
</protein>
<reference evidence="1" key="1">
    <citation type="submission" date="2020-10" db="EMBL/GenBank/DDBJ databases">
        <authorList>
            <person name="Gilroy R."/>
        </authorList>
    </citation>
    <scope>NUCLEOTIDE SEQUENCE</scope>
    <source>
        <strain evidence="1">ChiGjej3B3-7149</strain>
    </source>
</reference>
<dbReference type="GO" id="GO:0062192">
    <property type="term" value="F:L-rhamnose mutarotase activity"/>
    <property type="evidence" value="ECO:0007669"/>
    <property type="project" value="UniProtKB-EC"/>
</dbReference>
<comment type="caution">
    <text evidence="1">The sequence shown here is derived from an EMBL/GenBank/DDBJ whole genome shotgun (WGS) entry which is preliminary data.</text>
</comment>
<dbReference type="InterPro" id="IPR008000">
    <property type="entry name" value="Rham/fucose_mutarotase"/>
</dbReference>
<dbReference type="InterPro" id="IPR011008">
    <property type="entry name" value="Dimeric_a/b-barrel"/>
</dbReference>
<reference evidence="1" key="2">
    <citation type="journal article" date="2021" name="PeerJ">
        <title>Extensive microbial diversity within the chicken gut microbiome revealed by metagenomics and culture.</title>
        <authorList>
            <person name="Gilroy R."/>
            <person name="Ravi A."/>
            <person name="Getino M."/>
            <person name="Pursley I."/>
            <person name="Horton D.L."/>
            <person name="Alikhan N.F."/>
            <person name="Baker D."/>
            <person name="Gharbi K."/>
            <person name="Hall N."/>
            <person name="Watson M."/>
            <person name="Adriaenssens E.M."/>
            <person name="Foster-Nyarko E."/>
            <person name="Jarju S."/>
            <person name="Secka A."/>
            <person name="Antonio M."/>
            <person name="Oren A."/>
            <person name="Chaudhuri R.R."/>
            <person name="La Ragione R."/>
            <person name="Hildebrand F."/>
            <person name="Pallen M.J."/>
        </authorList>
    </citation>
    <scope>NUCLEOTIDE SEQUENCE</scope>
    <source>
        <strain evidence="1">ChiGjej3B3-7149</strain>
    </source>
</reference>